<evidence type="ECO:0000256" key="3">
    <source>
        <dbReference type="ARBA" id="ARBA00022989"/>
    </source>
</evidence>
<evidence type="ECO:0000256" key="1">
    <source>
        <dbReference type="ARBA" id="ARBA00004141"/>
    </source>
</evidence>
<feature type="compositionally biased region" description="Basic and acidic residues" evidence="6">
    <location>
        <begin position="1"/>
        <end position="22"/>
    </location>
</feature>
<feature type="transmembrane region" description="Helical" evidence="7">
    <location>
        <begin position="203"/>
        <end position="228"/>
    </location>
</feature>
<keyword evidence="4 5" id="KW-0472">Membrane</keyword>
<evidence type="ECO:0000256" key="2">
    <source>
        <dbReference type="ARBA" id="ARBA00022692"/>
    </source>
</evidence>
<evidence type="ECO:0000256" key="4">
    <source>
        <dbReference type="ARBA" id="ARBA00023136"/>
    </source>
</evidence>
<dbReference type="GO" id="GO:0016020">
    <property type="term" value="C:membrane"/>
    <property type="evidence" value="ECO:0007669"/>
    <property type="project" value="UniProtKB-SubCell"/>
</dbReference>
<keyword evidence="10" id="KW-1185">Reference proteome</keyword>
<feature type="compositionally biased region" description="Polar residues" evidence="6">
    <location>
        <begin position="54"/>
        <end position="65"/>
    </location>
</feature>
<feature type="compositionally biased region" description="Polar residues" evidence="6">
    <location>
        <begin position="24"/>
        <end position="34"/>
    </location>
</feature>
<feature type="transmembrane region" description="Helical" evidence="7">
    <location>
        <begin position="133"/>
        <end position="155"/>
    </location>
</feature>
<dbReference type="InterPro" id="IPR008253">
    <property type="entry name" value="Marvel"/>
</dbReference>
<evidence type="ECO:0000256" key="5">
    <source>
        <dbReference type="PROSITE-ProRule" id="PRU00581"/>
    </source>
</evidence>
<sequence>MDNSDDRRQETNAGDEIQRELSESDSASCTSISNPYYDGPSREDELTDAESAEIQVQTPDGQGTSRALYRPPIKNNEMVVVALDLGYLKTCIGFLRLIQLILTCITLMCLVVAGHQEGGLLNLPLDWHFRTMLFVLVLTLLTSLVFLVANLTSLIDALAVEWNLVDMVLYSVFAFLYLVGTSLVASAFDFYQKMNTGVSEQTIQQLIIVVIMGYICMVAYGLTAFVSYRQWRIQYRLYQRRKLLEEDEIDL</sequence>
<evidence type="ECO:0000256" key="6">
    <source>
        <dbReference type="SAM" id="MobiDB-lite"/>
    </source>
</evidence>
<accession>A0ABD0L411</accession>
<comment type="subcellular location">
    <subcellularLocation>
        <location evidence="1">Membrane</location>
        <topology evidence="1">Multi-pass membrane protein</topology>
    </subcellularLocation>
</comment>
<proteinExistence type="predicted"/>
<organism evidence="9 10">
    <name type="scientific">Batillaria attramentaria</name>
    <dbReference type="NCBI Taxonomy" id="370345"/>
    <lineage>
        <taxon>Eukaryota</taxon>
        <taxon>Metazoa</taxon>
        <taxon>Spiralia</taxon>
        <taxon>Lophotrochozoa</taxon>
        <taxon>Mollusca</taxon>
        <taxon>Gastropoda</taxon>
        <taxon>Caenogastropoda</taxon>
        <taxon>Sorbeoconcha</taxon>
        <taxon>Cerithioidea</taxon>
        <taxon>Batillariidae</taxon>
        <taxon>Batillaria</taxon>
    </lineage>
</organism>
<keyword evidence="2 5" id="KW-0812">Transmembrane</keyword>
<evidence type="ECO:0000259" key="8">
    <source>
        <dbReference type="PROSITE" id="PS51225"/>
    </source>
</evidence>
<dbReference type="Pfam" id="PF01284">
    <property type="entry name" value="MARVEL"/>
    <property type="match status" value="1"/>
</dbReference>
<gene>
    <name evidence="9" type="ORF">BaRGS_00014908</name>
</gene>
<protein>
    <recommendedName>
        <fullName evidence="8">MARVEL domain-containing protein</fullName>
    </recommendedName>
</protein>
<reference evidence="9 10" key="1">
    <citation type="journal article" date="2023" name="Sci. Data">
        <title>Genome assembly of the Korean intertidal mud-creeper Batillaria attramentaria.</title>
        <authorList>
            <person name="Patra A.K."/>
            <person name="Ho P.T."/>
            <person name="Jun S."/>
            <person name="Lee S.J."/>
            <person name="Kim Y."/>
            <person name="Won Y.J."/>
        </authorList>
    </citation>
    <scope>NUCLEOTIDE SEQUENCE [LARGE SCALE GENOMIC DNA]</scope>
    <source>
        <strain evidence="9">Wonlab-2016</strain>
    </source>
</reference>
<feature type="region of interest" description="Disordered" evidence="6">
    <location>
        <begin position="1"/>
        <end position="69"/>
    </location>
</feature>
<name>A0ABD0L411_9CAEN</name>
<evidence type="ECO:0000313" key="9">
    <source>
        <dbReference type="EMBL" id="KAK7493767.1"/>
    </source>
</evidence>
<dbReference type="PROSITE" id="PS51225">
    <property type="entry name" value="MARVEL"/>
    <property type="match status" value="1"/>
</dbReference>
<feature type="domain" description="MARVEL" evidence="8">
    <location>
        <begin position="87"/>
        <end position="232"/>
    </location>
</feature>
<keyword evidence="3 7" id="KW-1133">Transmembrane helix</keyword>
<dbReference type="AlphaFoldDB" id="A0ABD0L411"/>
<dbReference type="Proteomes" id="UP001519460">
    <property type="component" value="Unassembled WGS sequence"/>
</dbReference>
<feature type="transmembrane region" description="Helical" evidence="7">
    <location>
        <begin position="94"/>
        <end position="113"/>
    </location>
</feature>
<dbReference type="EMBL" id="JACVVK020000089">
    <property type="protein sequence ID" value="KAK7493767.1"/>
    <property type="molecule type" value="Genomic_DNA"/>
</dbReference>
<comment type="caution">
    <text evidence="9">The sequence shown here is derived from an EMBL/GenBank/DDBJ whole genome shotgun (WGS) entry which is preliminary data.</text>
</comment>
<dbReference type="InterPro" id="IPR050578">
    <property type="entry name" value="MARVEL-CKLF_proteins"/>
</dbReference>
<dbReference type="PANTHER" id="PTHR22776:SF49">
    <property type="entry name" value="MARVEL DOMAIN-CONTAINING PROTEIN"/>
    <property type="match status" value="1"/>
</dbReference>
<evidence type="ECO:0000313" key="10">
    <source>
        <dbReference type="Proteomes" id="UP001519460"/>
    </source>
</evidence>
<evidence type="ECO:0000256" key="7">
    <source>
        <dbReference type="SAM" id="Phobius"/>
    </source>
</evidence>
<feature type="transmembrane region" description="Helical" evidence="7">
    <location>
        <begin position="167"/>
        <end position="191"/>
    </location>
</feature>
<dbReference type="PANTHER" id="PTHR22776">
    <property type="entry name" value="MARVEL-CONTAINING POTENTIAL LIPID RAFT-ASSOCIATED PROTEIN"/>
    <property type="match status" value="1"/>
</dbReference>